<protein>
    <submittedName>
        <fullName evidence="5">Acyl--CoA ligase</fullName>
    </submittedName>
</protein>
<dbReference type="InterPro" id="IPR025110">
    <property type="entry name" value="AMP-bd_C"/>
</dbReference>
<dbReference type="Pfam" id="PF00501">
    <property type="entry name" value="AMP-binding"/>
    <property type="match status" value="1"/>
</dbReference>
<keyword evidence="2 5" id="KW-0436">Ligase</keyword>
<feature type="domain" description="AMP-dependent synthetase/ligase" evidence="3">
    <location>
        <begin position="11"/>
        <end position="353"/>
    </location>
</feature>
<evidence type="ECO:0000313" key="6">
    <source>
        <dbReference type="Proteomes" id="UP000501600"/>
    </source>
</evidence>
<dbReference type="EMBL" id="CP051217">
    <property type="protein sequence ID" value="QJB68764.1"/>
    <property type="molecule type" value="Genomic_DNA"/>
</dbReference>
<accession>A0A6H2DK93</accession>
<dbReference type="PANTHER" id="PTHR43201">
    <property type="entry name" value="ACYL-COA SYNTHETASE"/>
    <property type="match status" value="1"/>
</dbReference>
<dbReference type="Gene3D" id="3.40.50.12780">
    <property type="entry name" value="N-terminal domain of ligase-like"/>
    <property type="match status" value="1"/>
</dbReference>
<keyword evidence="6" id="KW-1185">Reference proteome</keyword>
<dbReference type="Proteomes" id="UP000501600">
    <property type="component" value="Chromosome"/>
</dbReference>
<dbReference type="InterPro" id="IPR045851">
    <property type="entry name" value="AMP-bd_C_sf"/>
</dbReference>
<dbReference type="InterPro" id="IPR042099">
    <property type="entry name" value="ANL_N_sf"/>
</dbReference>
<evidence type="ECO:0000259" key="4">
    <source>
        <dbReference type="Pfam" id="PF13193"/>
    </source>
</evidence>
<gene>
    <name evidence="5" type="ORF">HF685_05290</name>
</gene>
<evidence type="ECO:0000259" key="3">
    <source>
        <dbReference type="Pfam" id="PF00501"/>
    </source>
</evidence>
<dbReference type="AlphaFoldDB" id="A0A6H2DK93"/>
<comment type="similarity">
    <text evidence="1">Belongs to the ATP-dependent AMP-binding enzyme family.</text>
</comment>
<dbReference type="GO" id="GO:0031956">
    <property type="term" value="F:medium-chain fatty acid-CoA ligase activity"/>
    <property type="evidence" value="ECO:0007669"/>
    <property type="project" value="TreeGrafter"/>
</dbReference>
<reference evidence="5 6" key="1">
    <citation type="submission" date="2020-04" db="EMBL/GenBank/DDBJ databases">
        <title>Genome sequence for Sphingorhabdus sp. strain M1.</title>
        <authorList>
            <person name="Park S.-J."/>
        </authorList>
    </citation>
    <scope>NUCLEOTIDE SEQUENCE [LARGE SCALE GENOMIC DNA]</scope>
    <source>
        <strain evidence="5 6">JK6</strain>
    </source>
</reference>
<evidence type="ECO:0000256" key="2">
    <source>
        <dbReference type="ARBA" id="ARBA00022598"/>
    </source>
</evidence>
<sequence length="488" mass="52466">MNIYLILQMASEAMGEREAIVAGETRLTYADLDIAARRVAAKVQSGQRLSYLAENSPAMPAAIFGAALAGTPFVPINYRLAEEQIDALLARVTPALLISEHEKQYTDIDLINYSNAISGEAMEGEAPDVDEGVAIELFTSGTTGEPKSAILRHDNLMAYILGSVEFMSAGEDEAALISVPPYHIAGISAVLSSTYAGRKMVQLPNFSAEAWIDLAKAEDITHAFVVPTMLQQIIEHVGKTGEVLDLPNLLALSYGGGKMPLAVIVKAIETLPHVSFTNAYGLTETSSTICLLDPDDHRAAIESDDPKIRRRLASVGRALPSVELLVRSDDGNTCLPEETGMVFVRGDQVSGEYKGVGSQLEDDGWFPTRDVGFVDAEGYLFLDGRADDVIVRGGENISPGEVEDVLITHDGVRDVAVVAVADEQWGEAVGAAIVCNGAPPNEDELCALVKDKLRSSRVPSKIIFVEELPYTETGKLLRRVLRDQLAGV</sequence>
<feature type="domain" description="AMP-binding enzyme C-terminal" evidence="4">
    <location>
        <begin position="401"/>
        <end position="475"/>
    </location>
</feature>
<dbReference type="Gene3D" id="3.30.300.30">
    <property type="match status" value="1"/>
</dbReference>
<evidence type="ECO:0000313" key="5">
    <source>
        <dbReference type="EMBL" id="QJB68764.1"/>
    </source>
</evidence>
<evidence type="ECO:0000256" key="1">
    <source>
        <dbReference type="ARBA" id="ARBA00006432"/>
    </source>
</evidence>
<dbReference type="PANTHER" id="PTHR43201:SF5">
    <property type="entry name" value="MEDIUM-CHAIN ACYL-COA LIGASE ACSF2, MITOCHONDRIAL"/>
    <property type="match status" value="1"/>
</dbReference>
<dbReference type="RefSeq" id="WP_168818606.1">
    <property type="nucleotide sequence ID" value="NZ_CP051217.1"/>
</dbReference>
<name>A0A6H2DK93_9SPHN</name>
<dbReference type="InterPro" id="IPR000873">
    <property type="entry name" value="AMP-dep_synth/lig_dom"/>
</dbReference>
<organism evidence="5 6">
    <name type="scientific">Parasphingorhabdus halotolerans</name>
    <dbReference type="NCBI Taxonomy" id="2725558"/>
    <lineage>
        <taxon>Bacteria</taxon>
        <taxon>Pseudomonadati</taxon>
        <taxon>Pseudomonadota</taxon>
        <taxon>Alphaproteobacteria</taxon>
        <taxon>Sphingomonadales</taxon>
        <taxon>Sphingomonadaceae</taxon>
        <taxon>Parasphingorhabdus</taxon>
    </lineage>
</organism>
<proteinExistence type="inferred from homology"/>
<dbReference type="GO" id="GO:0006631">
    <property type="term" value="P:fatty acid metabolic process"/>
    <property type="evidence" value="ECO:0007669"/>
    <property type="project" value="TreeGrafter"/>
</dbReference>
<dbReference type="SUPFAM" id="SSF56801">
    <property type="entry name" value="Acetyl-CoA synthetase-like"/>
    <property type="match status" value="1"/>
</dbReference>
<dbReference type="KEGG" id="phao:HF685_05290"/>
<dbReference type="Pfam" id="PF13193">
    <property type="entry name" value="AMP-binding_C"/>
    <property type="match status" value="1"/>
</dbReference>